<reference evidence="3 4" key="1">
    <citation type="submission" date="2019-02" db="EMBL/GenBank/DDBJ databases">
        <title>Draft genome sequences of novel Actinobacteria.</title>
        <authorList>
            <person name="Sahin N."/>
            <person name="Ay H."/>
            <person name="Saygin H."/>
        </authorList>
    </citation>
    <scope>NUCLEOTIDE SEQUENCE [LARGE SCALE GENOMIC DNA]</scope>
    <source>
        <strain evidence="3 4">KC201</strain>
    </source>
</reference>
<dbReference type="Proteomes" id="UP000295157">
    <property type="component" value="Unassembled WGS sequence"/>
</dbReference>
<feature type="compositionally biased region" description="Low complexity" evidence="1">
    <location>
        <begin position="9"/>
        <end position="23"/>
    </location>
</feature>
<keyword evidence="4" id="KW-1185">Reference proteome</keyword>
<comment type="caution">
    <text evidence="3">The sequence shown here is derived from an EMBL/GenBank/DDBJ whole genome shotgun (WGS) entry which is preliminary data.</text>
</comment>
<gene>
    <name evidence="3" type="ORF">E1267_42065</name>
</gene>
<dbReference type="EMBL" id="SMJZ01000323">
    <property type="protein sequence ID" value="TDB95282.1"/>
    <property type="molecule type" value="Genomic_DNA"/>
</dbReference>
<dbReference type="PROSITE" id="PS51318">
    <property type="entry name" value="TAT"/>
    <property type="match status" value="1"/>
</dbReference>
<feature type="region of interest" description="Disordered" evidence="1">
    <location>
        <begin position="159"/>
        <end position="179"/>
    </location>
</feature>
<evidence type="ECO:0000313" key="4">
    <source>
        <dbReference type="Proteomes" id="UP000295157"/>
    </source>
</evidence>
<proteinExistence type="predicted"/>
<dbReference type="OrthoDB" id="9957527at2"/>
<accession>A0A4R4MM50</accession>
<keyword evidence="2" id="KW-1133">Transmembrane helix</keyword>
<dbReference type="RefSeq" id="WP_132341656.1">
    <property type="nucleotide sequence ID" value="NZ_SMJZ01000323.1"/>
</dbReference>
<sequence>MAVDPQRPGEPGEADPAAGARAGSDTRAAADGRPGGMSRRALLLGAGTAAGAVAVTGGAVWWRSAQGPASRGQAAGRDASGRGTPSTTPAGSAALDGQDVVAAVRSAIRGTPMADLTFDGGLTQSEFAAKAHGRIRFHPEVSSSRENCAFAMTVIPAGEPPLDVTMTPSGDKRRGRRERAGQEHLDMVVTMSGIGVVLDLVGGTERVNVAGSLHSGDLPAERAPGVVQEQLAGMAGWKKSELKGTRITWELELDRHHRPRRFVLSWVMRLSDAELASTYSTTYENWRQGEITAPG</sequence>
<feature type="region of interest" description="Disordered" evidence="1">
    <location>
        <begin position="1"/>
        <end position="36"/>
    </location>
</feature>
<keyword evidence="2" id="KW-0812">Transmembrane</keyword>
<feature type="transmembrane region" description="Helical" evidence="2">
    <location>
        <begin position="41"/>
        <end position="62"/>
    </location>
</feature>
<evidence type="ECO:0000313" key="3">
    <source>
        <dbReference type="EMBL" id="TDB95282.1"/>
    </source>
</evidence>
<dbReference type="InterPro" id="IPR006311">
    <property type="entry name" value="TAT_signal"/>
</dbReference>
<dbReference type="AlphaFoldDB" id="A0A4R4MM50"/>
<protein>
    <submittedName>
        <fullName evidence="3">Uncharacterized protein</fullName>
    </submittedName>
</protein>
<evidence type="ECO:0000256" key="2">
    <source>
        <dbReference type="SAM" id="Phobius"/>
    </source>
</evidence>
<name>A0A4R4MM50_9ACTN</name>
<keyword evidence="2" id="KW-0472">Membrane</keyword>
<feature type="region of interest" description="Disordered" evidence="1">
    <location>
        <begin position="69"/>
        <end position="93"/>
    </location>
</feature>
<organism evidence="3 4">
    <name type="scientific">Nonomuraea longispora</name>
    <dbReference type="NCBI Taxonomy" id="1848320"/>
    <lineage>
        <taxon>Bacteria</taxon>
        <taxon>Bacillati</taxon>
        <taxon>Actinomycetota</taxon>
        <taxon>Actinomycetes</taxon>
        <taxon>Streptosporangiales</taxon>
        <taxon>Streptosporangiaceae</taxon>
        <taxon>Nonomuraea</taxon>
    </lineage>
</organism>
<evidence type="ECO:0000256" key="1">
    <source>
        <dbReference type="SAM" id="MobiDB-lite"/>
    </source>
</evidence>